<evidence type="ECO:0000256" key="3">
    <source>
        <dbReference type="PROSITE-ProRule" id="PRU00221"/>
    </source>
</evidence>
<dbReference type="PANTHER" id="PTHR43991:SF12">
    <property type="entry name" value="WD REPEAT PROTEIN (AFU_ORTHOLOGUE AFUA_8G05640)"/>
    <property type="match status" value="1"/>
</dbReference>
<dbReference type="SMART" id="SM00320">
    <property type="entry name" value="WD40"/>
    <property type="match status" value="2"/>
</dbReference>
<accession>A0AAN7YGN4</accession>
<gene>
    <name evidence="4" type="ORF">LTR62_003662</name>
</gene>
<evidence type="ECO:0008006" key="6">
    <source>
        <dbReference type="Google" id="ProtNLM"/>
    </source>
</evidence>
<reference evidence="4" key="1">
    <citation type="submission" date="2023-08" db="EMBL/GenBank/DDBJ databases">
        <title>Black Yeasts Isolated from many extreme environments.</title>
        <authorList>
            <person name="Coleine C."/>
            <person name="Stajich J.E."/>
            <person name="Selbmann L."/>
        </authorList>
    </citation>
    <scope>NUCLEOTIDE SEQUENCE</scope>
    <source>
        <strain evidence="4">CCFEE 5401</strain>
    </source>
</reference>
<proteinExistence type="predicted"/>
<dbReference type="InterPro" id="IPR019775">
    <property type="entry name" value="WD40_repeat_CS"/>
</dbReference>
<name>A0AAN7YGN4_9PEZI</name>
<dbReference type="PROSITE" id="PS00678">
    <property type="entry name" value="WD_REPEATS_1"/>
    <property type="match status" value="1"/>
</dbReference>
<dbReference type="InterPro" id="IPR036322">
    <property type="entry name" value="WD40_repeat_dom_sf"/>
</dbReference>
<organism evidence="4 5">
    <name type="scientific">Meristemomyces frigidus</name>
    <dbReference type="NCBI Taxonomy" id="1508187"/>
    <lineage>
        <taxon>Eukaryota</taxon>
        <taxon>Fungi</taxon>
        <taxon>Dikarya</taxon>
        <taxon>Ascomycota</taxon>
        <taxon>Pezizomycotina</taxon>
        <taxon>Dothideomycetes</taxon>
        <taxon>Dothideomycetidae</taxon>
        <taxon>Mycosphaerellales</taxon>
        <taxon>Teratosphaeriaceae</taxon>
        <taxon>Meristemomyces</taxon>
    </lineage>
</organism>
<dbReference type="SUPFAM" id="SSF50978">
    <property type="entry name" value="WD40 repeat-like"/>
    <property type="match status" value="1"/>
</dbReference>
<dbReference type="PROSITE" id="PS50082">
    <property type="entry name" value="WD_REPEATS_2"/>
    <property type="match status" value="1"/>
</dbReference>
<dbReference type="Gene3D" id="2.130.10.10">
    <property type="entry name" value="YVTN repeat-like/Quinoprotein amine dehydrogenase"/>
    <property type="match status" value="1"/>
</dbReference>
<sequence length="719" mass="79835">MARMNEPTFCPNEISFLLPVYSWNFQDASANTTLPTPELTEDEDEDDVGGVALPTDLEDTSVTPSVHRSIYRPAPAATLDLPAHEQTDTLLGSRYATSITEVQRPRRLNFHSLTSQQTASEGSAFQSQPLVRTVLAPSHPRPHSQELWDEEDSRRLRFALEGSDVDEVPRFLNTTNMHLSQQSYNSATVAPQPIGIYGGPEPRSNMHYMLNMLDRALVQHQAQTSSEYPAGGRTREATDQAQITDIAQHDPVEDDWLAVDDPRREYDFAEFMDYWRLRAVIDRRIIPHIADVQPPKPISPLPGHLNRHDLAPKKVDVQGINWDLVGLKRHHVTAARAQLHPSQRNASNYTLTAPSSHDPDQASAYRFRGFTPQHRAQTSHYQLRNMVAATMASDIFYSTGSKVIRTSLGCPSSSEDIMDLSTPIFGTANFRITCLATSPPGYTDNFVIAGGFNGEYAVQNLNNDIEAAPCEGYVTHAYNGLVTHVHTFNERRSGRSQAAFCSNDYQLRILDVETLRMTGSFMYSSSINCAAMAPDGRLRAIVGDCKDVYITDAERGDTLVTLNGHSDHGFACAWSHDGIHVATGAQDRQTLVWDARNWSRPLRHLPSVISCPRSLHFADDGSLVVAESDDVVSIYESNTFRKRQDLRFFGSVAGVALLNGGEQIVVANTDKTVGGLLSFERSLQSMYLESRGAQIPRASGRGRELTRSRRSHGICDVII</sequence>
<keyword evidence="1 3" id="KW-0853">WD repeat</keyword>
<feature type="repeat" description="WD" evidence="3">
    <location>
        <begin position="562"/>
        <end position="597"/>
    </location>
</feature>
<evidence type="ECO:0000313" key="5">
    <source>
        <dbReference type="Proteomes" id="UP001310890"/>
    </source>
</evidence>
<evidence type="ECO:0000313" key="4">
    <source>
        <dbReference type="EMBL" id="KAK5113083.1"/>
    </source>
</evidence>
<comment type="caution">
    <text evidence="4">The sequence shown here is derived from an EMBL/GenBank/DDBJ whole genome shotgun (WGS) entry which is preliminary data.</text>
</comment>
<keyword evidence="2" id="KW-0677">Repeat</keyword>
<dbReference type="Proteomes" id="UP001310890">
    <property type="component" value="Unassembled WGS sequence"/>
</dbReference>
<dbReference type="PANTHER" id="PTHR43991">
    <property type="entry name" value="WD REPEAT PROTEIN (AFU_ORTHOLOGUE AFUA_8G05640)-RELATED"/>
    <property type="match status" value="1"/>
</dbReference>
<dbReference type="Pfam" id="PF00400">
    <property type="entry name" value="WD40"/>
    <property type="match status" value="1"/>
</dbReference>
<evidence type="ECO:0000256" key="2">
    <source>
        <dbReference type="ARBA" id="ARBA00022737"/>
    </source>
</evidence>
<protein>
    <recommendedName>
        <fullName evidence="6">WD40 repeat-like protein</fullName>
    </recommendedName>
</protein>
<dbReference type="PROSITE" id="PS50294">
    <property type="entry name" value="WD_REPEATS_REGION"/>
    <property type="match status" value="1"/>
</dbReference>
<dbReference type="AlphaFoldDB" id="A0AAN7YGN4"/>
<dbReference type="InterPro" id="IPR015943">
    <property type="entry name" value="WD40/YVTN_repeat-like_dom_sf"/>
</dbReference>
<evidence type="ECO:0000256" key="1">
    <source>
        <dbReference type="ARBA" id="ARBA00022574"/>
    </source>
</evidence>
<dbReference type="EMBL" id="JAVRRL010000026">
    <property type="protein sequence ID" value="KAK5113083.1"/>
    <property type="molecule type" value="Genomic_DNA"/>
</dbReference>
<dbReference type="InterPro" id="IPR001680">
    <property type="entry name" value="WD40_rpt"/>
</dbReference>